<sequence length="241" mass="27767">MSFIQCSCYEDNHSFSLNQTTFSSQTIQEEDTRSQGIGVHEEDLEPESQADVETRSEQTDLDFEETHYILQVDENIECVLYVSEENLCFCECCSDGGNYEASRSLAEVRNKYGYDGDSLDLQTSVVDYQTLICRDTADRGTTADFLMTTDMLNRSVLDSISPIVPSRYHGSKCCVEINSSQEVAVHTADMSTRPIVVQELFFQKKFDRCLETTDRSVQIEAKYWRRKKWYYSLFACMLPQY</sequence>
<dbReference type="AlphaFoldDB" id="A0A653D5Z2"/>
<feature type="region of interest" description="Disordered" evidence="1">
    <location>
        <begin position="39"/>
        <end position="58"/>
    </location>
</feature>
<organism evidence="2 3">
    <name type="scientific">Callosobruchus maculatus</name>
    <name type="common">Southern cowpea weevil</name>
    <name type="synonym">Pulse bruchid</name>
    <dbReference type="NCBI Taxonomy" id="64391"/>
    <lineage>
        <taxon>Eukaryota</taxon>
        <taxon>Metazoa</taxon>
        <taxon>Ecdysozoa</taxon>
        <taxon>Arthropoda</taxon>
        <taxon>Hexapoda</taxon>
        <taxon>Insecta</taxon>
        <taxon>Pterygota</taxon>
        <taxon>Neoptera</taxon>
        <taxon>Endopterygota</taxon>
        <taxon>Coleoptera</taxon>
        <taxon>Polyphaga</taxon>
        <taxon>Cucujiformia</taxon>
        <taxon>Chrysomeloidea</taxon>
        <taxon>Chrysomelidae</taxon>
        <taxon>Bruchinae</taxon>
        <taxon>Bruchini</taxon>
        <taxon>Callosobruchus</taxon>
    </lineage>
</organism>
<accession>A0A653D5Z2</accession>
<keyword evidence="3" id="KW-1185">Reference proteome</keyword>
<name>A0A653D5Z2_CALMS</name>
<protein>
    <submittedName>
        <fullName evidence="2">Uncharacterized protein</fullName>
    </submittedName>
</protein>
<proteinExistence type="predicted"/>
<dbReference type="OrthoDB" id="6770885at2759"/>
<gene>
    <name evidence="2" type="ORF">CALMAC_LOCUS14677</name>
</gene>
<evidence type="ECO:0000313" key="3">
    <source>
        <dbReference type="Proteomes" id="UP000410492"/>
    </source>
</evidence>
<dbReference type="EMBL" id="CAACVG010010309">
    <property type="protein sequence ID" value="VEN55515.1"/>
    <property type="molecule type" value="Genomic_DNA"/>
</dbReference>
<dbReference type="Proteomes" id="UP000410492">
    <property type="component" value="Unassembled WGS sequence"/>
</dbReference>
<evidence type="ECO:0000256" key="1">
    <source>
        <dbReference type="SAM" id="MobiDB-lite"/>
    </source>
</evidence>
<evidence type="ECO:0000313" key="2">
    <source>
        <dbReference type="EMBL" id="VEN55515.1"/>
    </source>
</evidence>
<reference evidence="2 3" key="1">
    <citation type="submission" date="2019-01" db="EMBL/GenBank/DDBJ databases">
        <authorList>
            <person name="Sayadi A."/>
        </authorList>
    </citation>
    <scope>NUCLEOTIDE SEQUENCE [LARGE SCALE GENOMIC DNA]</scope>
</reference>